<name>A0A0F9F7C0_9ZZZZ</name>
<dbReference type="EMBL" id="LAZR01024675">
    <property type="protein sequence ID" value="KKL74376.1"/>
    <property type="molecule type" value="Genomic_DNA"/>
</dbReference>
<reference evidence="1" key="1">
    <citation type="journal article" date="2015" name="Nature">
        <title>Complex archaea that bridge the gap between prokaryotes and eukaryotes.</title>
        <authorList>
            <person name="Spang A."/>
            <person name="Saw J.H."/>
            <person name="Jorgensen S.L."/>
            <person name="Zaremba-Niedzwiedzka K."/>
            <person name="Martijn J."/>
            <person name="Lind A.E."/>
            <person name="van Eijk R."/>
            <person name="Schleper C."/>
            <person name="Guy L."/>
            <person name="Ettema T.J."/>
        </authorList>
    </citation>
    <scope>NUCLEOTIDE SEQUENCE</scope>
</reference>
<organism evidence="1">
    <name type="scientific">marine sediment metagenome</name>
    <dbReference type="NCBI Taxonomy" id="412755"/>
    <lineage>
        <taxon>unclassified sequences</taxon>
        <taxon>metagenomes</taxon>
        <taxon>ecological metagenomes</taxon>
    </lineage>
</organism>
<dbReference type="AlphaFoldDB" id="A0A0F9F7C0"/>
<protein>
    <submittedName>
        <fullName evidence="1">Uncharacterized protein</fullName>
    </submittedName>
</protein>
<gene>
    <name evidence="1" type="ORF">LCGC14_2065490</name>
</gene>
<proteinExistence type="predicted"/>
<sequence length="93" mass="9978">MSIKAHTEYKLKEVARRAAIIFAAEGWEWAGVGIPNAEEIEKTIQELLTNKQYGDLPGGTGRLAIYEDELCGDGGVMIALELGGLSGEEIGTL</sequence>
<comment type="caution">
    <text evidence="1">The sequence shown here is derived from an EMBL/GenBank/DDBJ whole genome shotgun (WGS) entry which is preliminary data.</text>
</comment>
<accession>A0A0F9F7C0</accession>
<evidence type="ECO:0000313" key="1">
    <source>
        <dbReference type="EMBL" id="KKL74376.1"/>
    </source>
</evidence>